<evidence type="ECO:0000259" key="4">
    <source>
        <dbReference type="PROSITE" id="PS51319"/>
    </source>
</evidence>
<evidence type="ECO:0000313" key="7">
    <source>
        <dbReference type="Proteomes" id="UP000001554"/>
    </source>
</evidence>
<accession>C3ZJ43</accession>
<reference evidence="8" key="3">
    <citation type="submission" date="2025-04" db="UniProtKB">
        <authorList>
            <consortium name="RefSeq"/>
        </authorList>
    </citation>
    <scope>IDENTIFICATION</scope>
    <source>
        <strain evidence="8">S238N-H82</strain>
        <tissue evidence="8">Testes</tissue>
    </source>
</reference>
<dbReference type="GO" id="GO:0006351">
    <property type="term" value="P:DNA-templated transcription"/>
    <property type="evidence" value="ECO:0007669"/>
    <property type="project" value="InterPro"/>
</dbReference>
<evidence type="ECO:0000256" key="2">
    <source>
        <dbReference type="ARBA" id="ARBA00023242"/>
    </source>
</evidence>
<gene>
    <name evidence="8" type="primary">LOC118431289</name>
    <name evidence="6" type="ORF">BRAFLDRAFT_119264</name>
</gene>
<name>C3ZJ43_BRAFL</name>
<dbReference type="KEGG" id="bfo:118431289"/>
<evidence type="ECO:0000313" key="6">
    <source>
        <dbReference type="EMBL" id="EEN47472.1"/>
    </source>
</evidence>
<dbReference type="STRING" id="7739.C3ZJ43"/>
<dbReference type="SUPFAM" id="SSF47676">
    <property type="entry name" value="Conserved domain common to transcription factors TFIIS, elongin A, CRSP70"/>
    <property type="match status" value="1"/>
</dbReference>
<dbReference type="eggNOG" id="KOG1105">
    <property type="taxonomic scope" value="Eukaryota"/>
</dbReference>
<dbReference type="SMART" id="SM00509">
    <property type="entry name" value="TFS2N"/>
    <property type="match status" value="1"/>
</dbReference>
<dbReference type="GO" id="GO:0006357">
    <property type="term" value="P:regulation of transcription by RNA polymerase II"/>
    <property type="evidence" value="ECO:0000318"/>
    <property type="project" value="GO_Central"/>
</dbReference>
<dbReference type="OMA" id="QPKENLM"/>
<dbReference type="PROSITE" id="PS51319">
    <property type="entry name" value="TFIIS_N"/>
    <property type="match status" value="1"/>
</dbReference>
<dbReference type="InterPro" id="IPR036575">
    <property type="entry name" value="TFIIS_cen_dom_sf"/>
</dbReference>
<evidence type="ECO:0000259" key="5">
    <source>
        <dbReference type="PROSITE" id="PS51321"/>
    </source>
</evidence>
<dbReference type="InterPro" id="IPR003617">
    <property type="entry name" value="TFIIS/CRSP70_N_sub"/>
</dbReference>
<keyword evidence="7" id="KW-1185">Reference proteome</keyword>
<feature type="domain" description="TFIIS central" evidence="5">
    <location>
        <begin position="131"/>
        <end position="210"/>
    </location>
</feature>
<dbReference type="AlphaFoldDB" id="C3ZJ43"/>
<dbReference type="OrthoDB" id="44867at2759"/>
<dbReference type="PROSITE" id="PS51321">
    <property type="entry name" value="TFIIS_CENTRAL"/>
    <property type="match status" value="1"/>
</dbReference>
<dbReference type="InterPro" id="IPR017923">
    <property type="entry name" value="TFIIS_N"/>
</dbReference>
<dbReference type="Proteomes" id="UP000001554">
    <property type="component" value="Chromosome 15"/>
</dbReference>
<dbReference type="GeneID" id="118431289"/>
<feature type="domain" description="TFIIS N-terminal" evidence="4">
    <location>
        <begin position="40"/>
        <end position="114"/>
    </location>
</feature>
<dbReference type="RefSeq" id="XP_035698297.1">
    <property type="nucleotide sequence ID" value="XM_035842404.1"/>
</dbReference>
<dbReference type="EMBL" id="GG666631">
    <property type="protein sequence ID" value="EEN47472.1"/>
    <property type="molecule type" value="Genomic_DNA"/>
</dbReference>
<evidence type="ECO:0000256" key="3">
    <source>
        <dbReference type="PROSITE-ProRule" id="PRU00649"/>
    </source>
</evidence>
<dbReference type="GO" id="GO:0005634">
    <property type="term" value="C:nucleus"/>
    <property type="evidence" value="ECO:0000318"/>
    <property type="project" value="GO_Central"/>
</dbReference>
<reference evidence="6" key="1">
    <citation type="journal article" date="2008" name="Nature">
        <title>The amphioxus genome and the evolution of the chordate karyotype.</title>
        <authorList>
            <consortium name="US DOE Joint Genome Institute (JGI-PGF)"/>
            <person name="Putnam N.H."/>
            <person name="Butts T."/>
            <person name="Ferrier D.E.K."/>
            <person name="Furlong R.F."/>
            <person name="Hellsten U."/>
            <person name="Kawashima T."/>
            <person name="Robinson-Rechavi M."/>
            <person name="Shoguchi E."/>
            <person name="Terry A."/>
            <person name="Yu J.-K."/>
            <person name="Benito-Gutierrez E.L."/>
            <person name="Dubchak I."/>
            <person name="Garcia-Fernandez J."/>
            <person name="Gibson-Brown J.J."/>
            <person name="Grigoriev I.V."/>
            <person name="Horton A.C."/>
            <person name="de Jong P.J."/>
            <person name="Jurka J."/>
            <person name="Kapitonov V.V."/>
            <person name="Kohara Y."/>
            <person name="Kuroki Y."/>
            <person name="Lindquist E."/>
            <person name="Lucas S."/>
            <person name="Osoegawa K."/>
            <person name="Pennacchio L.A."/>
            <person name="Salamov A.A."/>
            <person name="Satou Y."/>
            <person name="Sauka-Spengler T."/>
            <person name="Schmutz J."/>
            <person name="Shin-I T."/>
            <person name="Toyoda A."/>
            <person name="Bronner-Fraser M."/>
            <person name="Fujiyama A."/>
            <person name="Holland L.Z."/>
            <person name="Holland P.W.H."/>
            <person name="Satoh N."/>
            <person name="Rokhsar D.S."/>
        </authorList>
    </citation>
    <scope>NUCLEOTIDE SEQUENCE [LARGE SCALE GENOMIC DNA]</scope>
    <source>
        <strain evidence="6">S238N-H82</strain>
        <tissue evidence="6">Testes</tissue>
    </source>
</reference>
<sequence length="210" mass="24182">MDKFVVRLPRETAAKAKSKSQGKVYKQATIESLQRVVVIEDIERLKVTLELEGQSTRVLLEALTELNKKIPSKQVLLSTKIGHAVNKLKRHEDKEVASLARSIVLKWKHFIQDQDNKPVLEVRCDLKTEKTRTSGRRMLAESLGLEEGHLLPETIERETFHMCRRLLDRGYKRTMRKLIFTLKGNEDTRKLVLNGELAVKELVKSLKCKS</sequence>
<evidence type="ECO:0000256" key="1">
    <source>
        <dbReference type="ARBA" id="ARBA00004123"/>
    </source>
</evidence>
<dbReference type="Gene3D" id="1.20.930.10">
    <property type="entry name" value="Conserved domain common to transcription factors TFIIS, elongin A, CRSP70"/>
    <property type="match status" value="1"/>
</dbReference>
<keyword evidence="2 3" id="KW-0539">Nucleus</keyword>
<reference evidence="7" key="2">
    <citation type="journal article" date="2020" name="Nat. Ecol. Evol.">
        <title>Deeply conserved synteny resolves early events in vertebrate evolution.</title>
        <authorList>
            <person name="Simakov O."/>
            <person name="Marletaz F."/>
            <person name="Yue J.X."/>
            <person name="O'Connell B."/>
            <person name="Jenkins J."/>
            <person name="Brandt A."/>
            <person name="Calef R."/>
            <person name="Tung C.H."/>
            <person name="Huang T.K."/>
            <person name="Schmutz J."/>
            <person name="Satoh N."/>
            <person name="Yu J.K."/>
            <person name="Putnam N.H."/>
            <person name="Green R.E."/>
            <person name="Rokhsar D.S."/>
        </authorList>
    </citation>
    <scope>NUCLEOTIDE SEQUENCE [LARGE SCALE GENOMIC DNA]</scope>
    <source>
        <strain evidence="7">S238N-H82</strain>
    </source>
</reference>
<dbReference type="Gene3D" id="1.10.472.30">
    <property type="entry name" value="Transcription elongation factor S-II, central domain"/>
    <property type="match status" value="1"/>
</dbReference>
<protein>
    <submittedName>
        <fullName evidence="8">Transcription elongation factor A N-terminal and central domain-containing protein 2-like</fullName>
    </submittedName>
</protein>
<dbReference type="Pfam" id="PF08711">
    <property type="entry name" value="Med26"/>
    <property type="match status" value="1"/>
</dbReference>
<comment type="subcellular location">
    <subcellularLocation>
        <location evidence="1 3">Nucleus</location>
    </subcellularLocation>
</comment>
<dbReference type="InParanoid" id="C3ZJ43"/>
<dbReference type="InterPro" id="IPR035441">
    <property type="entry name" value="TFIIS/LEDGF_dom_sf"/>
</dbReference>
<evidence type="ECO:0000313" key="8">
    <source>
        <dbReference type="RefSeq" id="XP_035698297.1"/>
    </source>
</evidence>
<organism>
    <name type="scientific">Branchiostoma floridae</name>
    <name type="common">Florida lancelet</name>
    <name type="synonym">Amphioxus</name>
    <dbReference type="NCBI Taxonomy" id="7739"/>
    <lineage>
        <taxon>Eukaryota</taxon>
        <taxon>Metazoa</taxon>
        <taxon>Chordata</taxon>
        <taxon>Cephalochordata</taxon>
        <taxon>Leptocardii</taxon>
        <taxon>Amphioxiformes</taxon>
        <taxon>Branchiostomatidae</taxon>
        <taxon>Branchiostoma</taxon>
    </lineage>
</organism>
<dbReference type="SUPFAM" id="SSF46942">
    <property type="entry name" value="Elongation factor TFIIS domain 2"/>
    <property type="match status" value="1"/>
</dbReference>
<proteinExistence type="predicted"/>
<dbReference type="InterPro" id="IPR003618">
    <property type="entry name" value="TFIIS_cen_dom"/>
</dbReference>